<organism evidence="10 11">
    <name type="scientific">Neolecta irregularis (strain DAH-3)</name>
    <dbReference type="NCBI Taxonomy" id="1198029"/>
    <lineage>
        <taxon>Eukaryota</taxon>
        <taxon>Fungi</taxon>
        <taxon>Dikarya</taxon>
        <taxon>Ascomycota</taxon>
        <taxon>Taphrinomycotina</taxon>
        <taxon>Neolectales</taxon>
        <taxon>Neolectaceae</taxon>
        <taxon>Neolecta</taxon>
    </lineage>
</organism>
<comment type="similarity">
    <text evidence="2">Belongs to the oligopeptide OPT transporter family.</text>
</comment>
<dbReference type="NCBIfam" id="TIGR00728">
    <property type="entry name" value="OPT_sfam"/>
    <property type="match status" value="1"/>
</dbReference>
<keyword evidence="6" id="KW-0653">Protein transport</keyword>
<comment type="caution">
    <text evidence="10">The sequence shown here is derived from an EMBL/GenBank/DDBJ whole genome shotgun (WGS) entry which is preliminary data.</text>
</comment>
<protein>
    <submittedName>
        <fullName evidence="10">Oligopeptide transporter 2</fullName>
    </submittedName>
</protein>
<keyword evidence="4 9" id="KW-0812">Transmembrane</keyword>
<feature type="transmembrane region" description="Helical" evidence="9">
    <location>
        <begin position="380"/>
        <end position="399"/>
    </location>
</feature>
<evidence type="ECO:0000313" key="11">
    <source>
        <dbReference type="Proteomes" id="UP000186594"/>
    </source>
</evidence>
<comment type="subcellular location">
    <subcellularLocation>
        <location evidence="1">Membrane</location>
        <topology evidence="1">Multi-pass membrane protein</topology>
    </subcellularLocation>
</comment>
<evidence type="ECO:0000256" key="3">
    <source>
        <dbReference type="ARBA" id="ARBA00022448"/>
    </source>
</evidence>
<reference evidence="10 11" key="1">
    <citation type="submission" date="2016-04" db="EMBL/GenBank/DDBJ databases">
        <title>Evolutionary innovation and constraint leading to complex multicellularity in the Ascomycota.</title>
        <authorList>
            <person name="Cisse O."/>
            <person name="Nguyen A."/>
            <person name="Hewitt D.A."/>
            <person name="Jedd G."/>
            <person name="Stajich J.E."/>
        </authorList>
    </citation>
    <scope>NUCLEOTIDE SEQUENCE [LARGE SCALE GENOMIC DNA]</scope>
    <source>
        <strain evidence="10 11">DAH-3</strain>
    </source>
</reference>
<feature type="transmembrane region" description="Helical" evidence="9">
    <location>
        <begin position="406"/>
        <end position="423"/>
    </location>
</feature>
<evidence type="ECO:0000313" key="10">
    <source>
        <dbReference type="EMBL" id="OLL22685.1"/>
    </source>
</evidence>
<feature type="transmembrane region" description="Helical" evidence="9">
    <location>
        <begin position="311"/>
        <end position="333"/>
    </location>
</feature>
<dbReference type="Pfam" id="PF03169">
    <property type="entry name" value="OPT"/>
    <property type="match status" value="1"/>
</dbReference>
<evidence type="ECO:0000256" key="6">
    <source>
        <dbReference type="ARBA" id="ARBA00022927"/>
    </source>
</evidence>
<accession>A0A1U7LJ55</accession>
<keyword evidence="5" id="KW-0571">Peptide transport</keyword>
<proteinExistence type="inferred from homology"/>
<evidence type="ECO:0000256" key="1">
    <source>
        <dbReference type="ARBA" id="ARBA00004141"/>
    </source>
</evidence>
<dbReference type="NCBIfam" id="TIGR00727">
    <property type="entry name" value="ISP4_OPT"/>
    <property type="match status" value="1"/>
</dbReference>
<dbReference type="GO" id="GO:0016020">
    <property type="term" value="C:membrane"/>
    <property type="evidence" value="ECO:0007669"/>
    <property type="project" value="UniProtKB-SubCell"/>
</dbReference>
<feature type="transmembrane region" description="Helical" evidence="9">
    <location>
        <begin position="227"/>
        <end position="250"/>
    </location>
</feature>
<name>A0A1U7LJ55_NEOID</name>
<evidence type="ECO:0000256" key="9">
    <source>
        <dbReference type="SAM" id="Phobius"/>
    </source>
</evidence>
<dbReference type="InterPro" id="IPR004648">
    <property type="entry name" value="Oligpept_transpt"/>
</dbReference>
<dbReference type="OrthoDB" id="9986677at2759"/>
<evidence type="ECO:0000256" key="8">
    <source>
        <dbReference type="ARBA" id="ARBA00023136"/>
    </source>
</evidence>
<keyword evidence="8 9" id="KW-0472">Membrane</keyword>
<dbReference type="AlphaFoldDB" id="A0A1U7LJ55"/>
<dbReference type="InterPro" id="IPR004813">
    <property type="entry name" value="OPT"/>
</dbReference>
<keyword evidence="3" id="KW-0813">Transport</keyword>
<sequence length="521" mass="58521">MGLYFFLPDYLFQALSTFNWMNWISPNNVKLALISGTVTGLGFNPISTFDWNMITGVSPVLISPFFSTANTLMAMLITGIFFIPAVYFTNTWYTAHLPINSNRVFDNTGHLYNASRILSSHGLFNETGYQTYSPMYMSAANAVIYGTFFSVYPATLVYAYLYHRREIKNAFLALVRRSSNSQLNNDVHNRLMEQYKEVSEIWYFALMAISMIFGIVCVKSYPTQTPVWAIFFALGLGLVFIVPCGIIYAVSNVQITLNVLAELVGGFAIPGNPLSLDIIKTYGYIVTARAISFAQDLKLGHYVKIPPRTMFISQSIATIIGACVSLGVMNWQIENIEGICTRQQPQKFTCPGPNTFFTASAFWGILGPAKVYGPGGLYHILMWGFFIGGFIPIPFYFFTKRYPNSWVKYVHVPILLYGMAGWAPYNLSYIWPGTIVAFIFQVYIRRRYLPWWSKYNYVLSTAFTCGVAVAGIVIFFAFQYKGVQVNWWGNNVSNVGADGEGTPLLPIPNKGYFGPGPGEFD</sequence>
<dbReference type="GO" id="GO:0015031">
    <property type="term" value="P:protein transport"/>
    <property type="evidence" value="ECO:0007669"/>
    <property type="project" value="UniProtKB-KW"/>
</dbReference>
<dbReference type="EMBL" id="LXFE01002944">
    <property type="protein sequence ID" value="OLL22685.1"/>
    <property type="molecule type" value="Genomic_DNA"/>
</dbReference>
<dbReference type="GO" id="GO:0035673">
    <property type="term" value="F:oligopeptide transmembrane transporter activity"/>
    <property type="evidence" value="ECO:0007669"/>
    <property type="project" value="InterPro"/>
</dbReference>
<feature type="transmembrane region" description="Helical" evidence="9">
    <location>
        <begin position="142"/>
        <end position="161"/>
    </location>
</feature>
<evidence type="ECO:0000256" key="4">
    <source>
        <dbReference type="ARBA" id="ARBA00022692"/>
    </source>
</evidence>
<feature type="transmembrane region" description="Helical" evidence="9">
    <location>
        <begin position="457"/>
        <end position="478"/>
    </location>
</feature>
<dbReference type="OMA" id="MIVEGNA"/>
<feature type="transmembrane region" description="Helical" evidence="9">
    <location>
        <begin position="201"/>
        <end position="221"/>
    </location>
</feature>
<keyword evidence="11" id="KW-1185">Reference proteome</keyword>
<evidence type="ECO:0000256" key="2">
    <source>
        <dbReference type="ARBA" id="ARBA00008807"/>
    </source>
</evidence>
<dbReference type="Proteomes" id="UP000186594">
    <property type="component" value="Unassembled WGS sequence"/>
</dbReference>
<feature type="transmembrane region" description="Helical" evidence="9">
    <location>
        <begin position="429"/>
        <end position="445"/>
    </location>
</feature>
<keyword evidence="7 9" id="KW-1133">Transmembrane helix</keyword>
<gene>
    <name evidence="10" type="ORF">NEOLI_004930</name>
</gene>
<evidence type="ECO:0000256" key="5">
    <source>
        <dbReference type="ARBA" id="ARBA00022856"/>
    </source>
</evidence>
<feature type="transmembrane region" description="Helical" evidence="9">
    <location>
        <begin position="72"/>
        <end position="93"/>
    </location>
</feature>
<evidence type="ECO:0000256" key="7">
    <source>
        <dbReference type="ARBA" id="ARBA00022989"/>
    </source>
</evidence>
<dbReference type="PANTHER" id="PTHR22601">
    <property type="entry name" value="ISP4 LIKE PROTEIN"/>
    <property type="match status" value="1"/>
</dbReference>